<keyword evidence="7 15" id="KW-0418">Kinase</keyword>
<organism evidence="15 16">
    <name type="scientific">Sphingobium subterraneum</name>
    <dbReference type="NCBI Taxonomy" id="627688"/>
    <lineage>
        <taxon>Bacteria</taxon>
        <taxon>Pseudomonadati</taxon>
        <taxon>Pseudomonadota</taxon>
        <taxon>Alphaproteobacteria</taxon>
        <taxon>Sphingomonadales</taxon>
        <taxon>Sphingomonadaceae</taxon>
        <taxon>Sphingobium</taxon>
    </lineage>
</organism>
<dbReference type="SUPFAM" id="SSF55083">
    <property type="entry name" value="6-hydroxymethyl-7,8-dihydropterin pyrophosphokinase, HPPK"/>
    <property type="match status" value="1"/>
</dbReference>
<keyword evidence="6" id="KW-0547">Nucleotide-binding</keyword>
<proteinExistence type="inferred from homology"/>
<dbReference type="UniPathway" id="UPA00077">
    <property type="reaction ID" value="UER00155"/>
</dbReference>
<comment type="similarity">
    <text evidence="2">Belongs to the HPPK family.</text>
</comment>
<dbReference type="PROSITE" id="PS00794">
    <property type="entry name" value="HPPK"/>
    <property type="match status" value="1"/>
</dbReference>
<dbReference type="Pfam" id="PF01288">
    <property type="entry name" value="HPPK"/>
    <property type="match status" value="1"/>
</dbReference>
<dbReference type="CDD" id="cd00483">
    <property type="entry name" value="HPPK"/>
    <property type="match status" value="1"/>
</dbReference>
<feature type="domain" description="7,8-dihydro-6-hydroxymethylpterin-pyrophosphokinase" evidence="14">
    <location>
        <begin position="97"/>
        <end position="108"/>
    </location>
</feature>
<keyword evidence="8" id="KW-0067">ATP-binding</keyword>
<dbReference type="GO" id="GO:0005524">
    <property type="term" value="F:ATP binding"/>
    <property type="evidence" value="ECO:0007669"/>
    <property type="project" value="UniProtKB-KW"/>
</dbReference>
<dbReference type="EMBL" id="JACIJP010000001">
    <property type="protein sequence ID" value="MBB6123607.1"/>
    <property type="molecule type" value="Genomic_DNA"/>
</dbReference>
<dbReference type="GO" id="GO:0046654">
    <property type="term" value="P:tetrahydrofolate biosynthetic process"/>
    <property type="evidence" value="ECO:0007669"/>
    <property type="project" value="UniProtKB-UniPathway"/>
</dbReference>
<dbReference type="AlphaFoldDB" id="A0A841IYC1"/>
<dbReference type="InterPro" id="IPR035907">
    <property type="entry name" value="Hppk_sf"/>
</dbReference>
<evidence type="ECO:0000256" key="8">
    <source>
        <dbReference type="ARBA" id="ARBA00022840"/>
    </source>
</evidence>
<evidence type="ECO:0000256" key="6">
    <source>
        <dbReference type="ARBA" id="ARBA00022741"/>
    </source>
</evidence>
<evidence type="ECO:0000256" key="7">
    <source>
        <dbReference type="ARBA" id="ARBA00022777"/>
    </source>
</evidence>
<comment type="caution">
    <text evidence="15">The sequence shown here is derived from an EMBL/GenBank/DDBJ whole genome shotgun (WGS) entry which is preliminary data.</text>
</comment>
<keyword evidence="9" id="KW-0289">Folate biosynthesis</keyword>
<evidence type="ECO:0000313" key="15">
    <source>
        <dbReference type="EMBL" id="MBB6123607.1"/>
    </source>
</evidence>
<keyword evidence="16" id="KW-1185">Reference proteome</keyword>
<evidence type="ECO:0000256" key="10">
    <source>
        <dbReference type="ARBA" id="ARBA00029409"/>
    </source>
</evidence>
<evidence type="ECO:0000256" key="3">
    <source>
        <dbReference type="ARBA" id="ARBA00013253"/>
    </source>
</evidence>
<dbReference type="GO" id="GO:0016301">
    <property type="term" value="F:kinase activity"/>
    <property type="evidence" value="ECO:0007669"/>
    <property type="project" value="UniProtKB-KW"/>
</dbReference>
<reference evidence="15 16" key="1">
    <citation type="submission" date="2020-08" db="EMBL/GenBank/DDBJ databases">
        <title>Genomic Encyclopedia of Type Strains, Phase IV (KMG-IV): sequencing the most valuable type-strain genomes for metagenomic binning, comparative biology and taxonomic classification.</title>
        <authorList>
            <person name="Goeker M."/>
        </authorList>
    </citation>
    <scope>NUCLEOTIDE SEQUENCE [LARGE SCALE GENOMIC DNA]</scope>
    <source>
        <strain evidence="15 16">DSM 102255</strain>
    </source>
</reference>
<evidence type="ECO:0000256" key="5">
    <source>
        <dbReference type="ARBA" id="ARBA00022679"/>
    </source>
</evidence>
<accession>A0A841IYC1</accession>
<evidence type="ECO:0000256" key="9">
    <source>
        <dbReference type="ARBA" id="ARBA00022909"/>
    </source>
</evidence>
<evidence type="ECO:0000256" key="2">
    <source>
        <dbReference type="ARBA" id="ARBA00005810"/>
    </source>
</evidence>
<evidence type="ECO:0000256" key="13">
    <source>
        <dbReference type="SAM" id="MobiDB-lite"/>
    </source>
</evidence>
<name>A0A841IYC1_9SPHN</name>
<dbReference type="Gene3D" id="3.30.70.560">
    <property type="entry name" value="7,8-Dihydro-6-hydroxymethylpterin-pyrophosphokinase HPPK"/>
    <property type="match status" value="1"/>
</dbReference>
<comment type="pathway">
    <text evidence="1">Cofactor biosynthesis; tetrahydrofolate biosynthesis; 2-amino-4-hydroxy-6-hydroxymethyl-7,8-dihydropteridine diphosphate from 7,8-dihydroneopterin triphosphate: step 4/4.</text>
</comment>
<gene>
    <name evidence="15" type="ORF">FHS92_001314</name>
</gene>
<dbReference type="InterPro" id="IPR000550">
    <property type="entry name" value="Hppk"/>
</dbReference>
<dbReference type="PANTHER" id="PTHR43071">
    <property type="entry name" value="2-AMINO-4-HYDROXY-6-HYDROXYMETHYLDIHYDROPTERIDINE PYROPHOSPHOKINASE"/>
    <property type="match status" value="1"/>
</dbReference>
<feature type="region of interest" description="Disordered" evidence="13">
    <location>
        <begin position="153"/>
        <end position="173"/>
    </location>
</feature>
<comment type="function">
    <text evidence="10">Catalyzes the transfer of pyrophosphate from adenosine triphosphate (ATP) to 6-hydroxymethyl-7,8-dihydropterin, an enzymatic step in folate biosynthesis pathway.</text>
</comment>
<dbReference type="GO" id="GO:0003848">
    <property type="term" value="F:2-amino-4-hydroxy-6-hydroxymethyldihydropteridine diphosphokinase activity"/>
    <property type="evidence" value="ECO:0007669"/>
    <property type="project" value="UniProtKB-EC"/>
</dbReference>
<evidence type="ECO:0000259" key="14">
    <source>
        <dbReference type="PROSITE" id="PS00794"/>
    </source>
</evidence>
<dbReference type="Proteomes" id="UP000552700">
    <property type="component" value="Unassembled WGS sequence"/>
</dbReference>
<dbReference type="NCBIfam" id="TIGR01498">
    <property type="entry name" value="folK"/>
    <property type="match status" value="1"/>
</dbReference>
<evidence type="ECO:0000256" key="11">
    <source>
        <dbReference type="ARBA" id="ARBA00029766"/>
    </source>
</evidence>
<evidence type="ECO:0000313" key="16">
    <source>
        <dbReference type="Proteomes" id="UP000552700"/>
    </source>
</evidence>
<feature type="compositionally biased region" description="Basic and acidic residues" evidence="13">
    <location>
        <begin position="164"/>
        <end position="173"/>
    </location>
</feature>
<evidence type="ECO:0000256" key="1">
    <source>
        <dbReference type="ARBA" id="ARBA00005051"/>
    </source>
</evidence>
<keyword evidence="5 15" id="KW-0808">Transferase</keyword>
<dbReference type="GO" id="GO:0046656">
    <property type="term" value="P:folic acid biosynthetic process"/>
    <property type="evidence" value="ECO:0007669"/>
    <property type="project" value="UniProtKB-KW"/>
</dbReference>
<protein>
    <recommendedName>
        <fullName evidence="4">2-amino-4-hydroxy-6-hydroxymethyldihydropteridine pyrophosphokinase</fullName>
        <ecNumber evidence="3">2.7.6.3</ecNumber>
    </recommendedName>
    <alternativeName>
        <fullName evidence="11">6-hydroxymethyl-7,8-dihydropterin pyrophosphokinase</fullName>
    </alternativeName>
    <alternativeName>
        <fullName evidence="12">7,8-dihydro-6-hydroxymethylpterin-pyrophosphokinase</fullName>
    </alternativeName>
</protein>
<evidence type="ECO:0000256" key="4">
    <source>
        <dbReference type="ARBA" id="ARBA00016218"/>
    </source>
</evidence>
<dbReference type="EC" id="2.7.6.3" evidence="3"/>
<feature type="compositionally biased region" description="Basic residues" evidence="13">
    <location>
        <begin position="154"/>
        <end position="163"/>
    </location>
</feature>
<dbReference type="RefSeq" id="WP_184078618.1">
    <property type="nucleotide sequence ID" value="NZ_JACIJP010000001.1"/>
</dbReference>
<evidence type="ECO:0000256" key="12">
    <source>
        <dbReference type="ARBA" id="ARBA00033413"/>
    </source>
</evidence>
<sequence>MGAAANPFLYALGIGSNQARSARLTPRAMVNAALADLAQPPFSLIARSTIINTAPLGPSLRRYANAAALVATDLPPPAVLAALKSMERAAGRRQGRRWAARPLDLDILLWSGGRVDGRSLTIPHPAFRSRDFVLRPLQQVAPRWRDPITALTTRHLHARAKKPKPVDRSAPRH</sequence>
<dbReference type="PANTHER" id="PTHR43071:SF1">
    <property type="entry name" value="2-AMINO-4-HYDROXY-6-HYDROXYMETHYLDIHYDROPTERIDINE PYROPHOSPHOKINASE"/>
    <property type="match status" value="1"/>
</dbReference>